<keyword evidence="11" id="KW-0739">Sodium transport</keyword>
<evidence type="ECO:0000256" key="8">
    <source>
        <dbReference type="ARBA" id="ARBA00023053"/>
    </source>
</evidence>
<feature type="transmembrane region" description="Helical" evidence="15">
    <location>
        <begin position="347"/>
        <end position="371"/>
    </location>
</feature>
<evidence type="ECO:0000256" key="1">
    <source>
        <dbReference type="ARBA" id="ARBA00004651"/>
    </source>
</evidence>
<feature type="domain" description="Cation/H+ exchanger transmembrane" evidence="16">
    <location>
        <begin position="20"/>
        <end position="310"/>
    </location>
</feature>
<evidence type="ECO:0000256" key="4">
    <source>
        <dbReference type="ARBA" id="ARBA00022538"/>
    </source>
</evidence>
<evidence type="ECO:0000256" key="9">
    <source>
        <dbReference type="ARBA" id="ARBA00023065"/>
    </source>
</evidence>
<feature type="transmembrane region" description="Helical" evidence="15">
    <location>
        <begin position="35"/>
        <end position="54"/>
    </location>
</feature>
<feature type="region of interest" description="Disordered" evidence="14">
    <location>
        <begin position="847"/>
        <end position="893"/>
    </location>
</feature>
<dbReference type="GO" id="GO:0015386">
    <property type="term" value="F:potassium:proton antiporter activity"/>
    <property type="evidence" value="ECO:0007669"/>
    <property type="project" value="TreeGrafter"/>
</dbReference>
<dbReference type="PANTHER" id="PTHR10110:SF86">
    <property type="entry name" value="SODIUM_HYDROGEN EXCHANGER 7"/>
    <property type="match status" value="1"/>
</dbReference>
<comment type="catalytic activity">
    <reaction evidence="13">
        <text>K(+)(in) + H(+)(out) = K(+)(out) + H(+)(in)</text>
        <dbReference type="Rhea" id="RHEA:29467"/>
        <dbReference type="ChEBI" id="CHEBI:15378"/>
        <dbReference type="ChEBI" id="CHEBI:29103"/>
    </reaction>
</comment>
<evidence type="ECO:0000256" key="3">
    <source>
        <dbReference type="ARBA" id="ARBA00022475"/>
    </source>
</evidence>
<evidence type="ECO:0000256" key="12">
    <source>
        <dbReference type="ARBA" id="ARBA00047524"/>
    </source>
</evidence>
<dbReference type="GO" id="GO:0098719">
    <property type="term" value="P:sodium ion import across plasma membrane"/>
    <property type="evidence" value="ECO:0007669"/>
    <property type="project" value="TreeGrafter"/>
</dbReference>
<dbReference type="PANTHER" id="PTHR10110">
    <property type="entry name" value="SODIUM/HYDROGEN EXCHANGER"/>
    <property type="match status" value="1"/>
</dbReference>
<keyword evidence="8" id="KW-0915">Sodium</keyword>
<dbReference type="Pfam" id="PF00999">
    <property type="entry name" value="Na_H_Exchanger"/>
    <property type="match status" value="1"/>
</dbReference>
<dbReference type="GO" id="GO:0015385">
    <property type="term" value="F:sodium:proton antiporter activity"/>
    <property type="evidence" value="ECO:0007669"/>
    <property type="project" value="InterPro"/>
</dbReference>
<evidence type="ECO:0000256" key="7">
    <source>
        <dbReference type="ARBA" id="ARBA00022989"/>
    </source>
</evidence>
<sequence>MGSVGEGNPSDAVLFVGISLVLGIASRHLLKGTRLPYTVALLLLGIAMGSLECGTRHRLGKIGDGIRIWANIDADLLLTVFLPPLLFESSSSMEVHQIKKCMAQMVILAGPGVLISTFIAGTALTVSLHTSFWAFYVWYTFWGWPRKGSETVKGYSCQAANIESETRPPRLLGGLLSATDPVAVVGLLKELGSNKKLSTLVEGESLMNDGVAIVVYTLFVRMITGSSFSWRTVIYFLATASLGAVGVGIAFGLVSYLWLGFIFNDTMIEVAMTLCVSYLAYFMSQEVAEISGVLTVTALGMFYALVARTAFNVEYSYLKVYLEVATFFNKRQSSDASRYITQETGTLFVFFTCGIVFLTLVVNGSTSSFVLRMLDMDKLSADKGRLMDFTKYEMMRKALEVFGDLVDDEELGPADWPTVKKYTRCLHDAEGECIHPHTASENVERMHLSDIRIRFLNGVQATYWVMLEEGRITQYAANILKQSIDGALDLVSAEPLCDWNGLKSDVQFPNHLKFLQTCTFPQKLVTYIIVERLESVCYISAAFLRAHRIARQQLHDFIGDSEIALAIINESEREGKETKKFLEQARITFPRVLRIFREKELVHLHDAIQTDLKKLLRNPTLVKIPKLHNLVSANPFLGALPSAVHEQIVGSTRETMKQRGMALYKEGSKPNGIWVISNGVVKWASKGIRYKHSLHPAFSHGTEKIHSVLGSDHAAVEDFLWQESSIILSKLLLPQIFEKMAMHELRTLVAERSTMSTLITGECFDLPQNMIGLLLEGIIKTQFLAAVSHGGDNSPRSTTREYISLMSWPERRTESRQHLEHPSGIDQHGNNFSARAMQLSLYGSMISDERHSPHTSSNVLRKPPKKPSLRVSRSYTGVSSTESRRLISEKSEGHYTVVNVGEISESLIAPRENSGTT</sequence>
<evidence type="ECO:0000259" key="16">
    <source>
        <dbReference type="Pfam" id="PF00999"/>
    </source>
</evidence>
<keyword evidence="2" id="KW-0813">Transport</keyword>
<dbReference type="GO" id="GO:0005886">
    <property type="term" value="C:plasma membrane"/>
    <property type="evidence" value="ECO:0007669"/>
    <property type="project" value="UniProtKB-SubCell"/>
</dbReference>
<evidence type="ECO:0000256" key="6">
    <source>
        <dbReference type="ARBA" id="ARBA00022958"/>
    </source>
</evidence>
<keyword evidence="3" id="KW-1003">Cell membrane</keyword>
<feature type="transmembrane region" description="Helical" evidence="15">
    <location>
        <begin position="234"/>
        <end position="259"/>
    </location>
</feature>
<protein>
    <submittedName>
        <fullName evidence="17">Sodium/hydrogen exchanger 8 isoform X2</fullName>
    </submittedName>
</protein>
<feature type="transmembrane region" description="Helical" evidence="15">
    <location>
        <begin position="12"/>
        <end position="29"/>
    </location>
</feature>
<keyword evidence="5 15" id="KW-0812">Transmembrane</keyword>
<dbReference type="InterPro" id="IPR018490">
    <property type="entry name" value="cNMP-bd_dom_sf"/>
</dbReference>
<dbReference type="GO" id="GO:0051453">
    <property type="term" value="P:regulation of intracellular pH"/>
    <property type="evidence" value="ECO:0007669"/>
    <property type="project" value="TreeGrafter"/>
</dbReference>
<comment type="catalytic activity">
    <reaction evidence="12">
        <text>Na(+)(in) + H(+)(out) = Na(+)(out) + H(+)(in)</text>
        <dbReference type="Rhea" id="RHEA:29419"/>
        <dbReference type="ChEBI" id="CHEBI:15378"/>
        <dbReference type="ChEBI" id="CHEBI:29101"/>
    </reaction>
</comment>
<feature type="compositionally biased region" description="Basic and acidic residues" evidence="14">
    <location>
        <begin position="882"/>
        <end position="893"/>
    </location>
</feature>
<reference evidence="17" key="1">
    <citation type="journal article" date="2019" name="Sci. Rep.">
        <title>Draft genome of Tanacetum cinerariifolium, the natural source of mosquito coil.</title>
        <authorList>
            <person name="Yamashiro T."/>
            <person name="Shiraishi A."/>
            <person name="Satake H."/>
            <person name="Nakayama K."/>
        </authorList>
    </citation>
    <scope>NUCLEOTIDE SEQUENCE</scope>
</reference>
<name>A0A6L2LT68_TANCI</name>
<dbReference type="EMBL" id="BKCJ010005021">
    <property type="protein sequence ID" value="GEU64440.1"/>
    <property type="molecule type" value="Genomic_DNA"/>
</dbReference>
<accession>A0A6L2LT68</accession>
<dbReference type="AlphaFoldDB" id="A0A6L2LT68"/>
<organism evidence="17">
    <name type="scientific">Tanacetum cinerariifolium</name>
    <name type="common">Dalmatian daisy</name>
    <name type="synonym">Chrysanthemum cinerariifolium</name>
    <dbReference type="NCBI Taxonomy" id="118510"/>
    <lineage>
        <taxon>Eukaryota</taxon>
        <taxon>Viridiplantae</taxon>
        <taxon>Streptophyta</taxon>
        <taxon>Embryophyta</taxon>
        <taxon>Tracheophyta</taxon>
        <taxon>Spermatophyta</taxon>
        <taxon>Magnoliopsida</taxon>
        <taxon>eudicotyledons</taxon>
        <taxon>Gunneridae</taxon>
        <taxon>Pentapetalae</taxon>
        <taxon>asterids</taxon>
        <taxon>campanulids</taxon>
        <taxon>Asterales</taxon>
        <taxon>Asteraceae</taxon>
        <taxon>Asteroideae</taxon>
        <taxon>Anthemideae</taxon>
        <taxon>Anthemidinae</taxon>
        <taxon>Tanacetum</taxon>
    </lineage>
</organism>
<dbReference type="GO" id="GO:0009941">
    <property type="term" value="C:chloroplast envelope"/>
    <property type="evidence" value="ECO:0007669"/>
    <property type="project" value="TreeGrafter"/>
</dbReference>
<evidence type="ECO:0000256" key="14">
    <source>
        <dbReference type="SAM" id="MobiDB-lite"/>
    </source>
</evidence>
<dbReference type="InterPro" id="IPR006153">
    <property type="entry name" value="Cation/H_exchanger_TM"/>
</dbReference>
<feature type="transmembrane region" description="Helical" evidence="15">
    <location>
        <begin position="290"/>
        <end position="311"/>
    </location>
</feature>
<keyword evidence="6" id="KW-0630">Potassium</keyword>
<evidence type="ECO:0000256" key="2">
    <source>
        <dbReference type="ARBA" id="ARBA00022448"/>
    </source>
</evidence>
<evidence type="ECO:0000256" key="15">
    <source>
        <dbReference type="SAM" id="Phobius"/>
    </source>
</evidence>
<keyword evidence="7 15" id="KW-1133">Transmembrane helix</keyword>
<evidence type="ECO:0000256" key="11">
    <source>
        <dbReference type="ARBA" id="ARBA00023201"/>
    </source>
</evidence>
<feature type="transmembrane region" description="Helical" evidence="15">
    <location>
        <begin position="206"/>
        <end position="228"/>
    </location>
</feature>
<dbReference type="Gene3D" id="6.10.140.1330">
    <property type="match status" value="1"/>
</dbReference>
<comment type="subcellular location">
    <subcellularLocation>
        <location evidence="1">Cell membrane</location>
        <topology evidence="1">Multi-pass membrane protein</topology>
    </subcellularLocation>
</comment>
<keyword evidence="9" id="KW-0406">Ion transport</keyword>
<dbReference type="SUPFAM" id="SSF51206">
    <property type="entry name" value="cAMP-binding domain-like"/>
    <property type="match status" value="1"/>
</dbReference>
<gene>
    <name evidence="17" type="ORF">Tci_036418</name>
</gene>
<comment type="caution">
    <text evidence="17">The sequence shown here is derived from an EMBL/GenBank/DDBJ whole genome shotgun (WGS) entry which is preliminary data.</text>
</comment>
<feature type="compositionally biased region" description="Polar residues" evidence="14">
    <location>
        <begin position="871"/>
        <end position="881"/>
    </location>
</feature>
<evidence type="ECO:0000256" key="13">
    <source>
        <dbReference type="ARBA" id="ARBA00047912"/>
    </source>
</evidence>
<dbReference type="InterPro" id="IPR018422">
    <property type="entry name" value="Cation/H_exchanger_CPA1"/>
</dbReference>
<evidence type="ECO:0000256" key="5">
    <source>
        <dbReference type="ARBA" id="ARBA00022692"/>
    </source>
</evidence>
<evidence type="ECO:0000313" key="17">
    <source>
        <dbReference type="EMBL" id="GEU64440.1"/>
    </source>
</evidence>
<keyword evidence="10 15" id="KW-0472">Membrane</keyword>
<keyword evidence="4" id="KW-0633">Potassium transport</keyword>
<proteinExistence type="predicted"/>
<evidence type="ECO:0000256" key="10">
    <source>
        <dbReference type="ARBA" id="ARBA00023136"/>
    </source>
</evidence>
<feature type="transmembrane region" description="Helical" evidence="15">
    <location>
        <begin position="106"/>
        <end position="139"/>
    </location>
</feature>